<evidence type="ECO:0000313" key="13">
    <source>
        <dbReference type="EMBL" id="HII70837.1"/>
    </source>
</evidence>
<comment type="catalytic activity">
    <reaction evidence="1 12">
        <text>AMP + ATP = 2 ADP</text>
        <dbReference type="Rhea" id="RHEA:12973"/>
        <dbReference type="ChEBI" id="CHEBI:30616"/>
        <dbReference type="ChEBI" id="CHEBI:456215"/>
        <dbReference type="ChEBI" id="CHEBI:456216"/>
        <dbReference type="EC" id="2.7.4.3"/>
    </reaction>
</comment>
<keyword evidence="9 12" id="KW-0418">Kinase</keyword>
<comment type="similarity">
    <text evidence="3 12">Belongs to the archaeal adenylate kinase family.</text>
</comment>
<evidence type="ECO:0000256" key="11">
    <source>
        <dbReference type="ARBA" id="ARBA00033336"/>
    </source>
</evidence>
<keyword evidence="8 12" id="KW-0547">Nucleotide-binding</keyword>
<evidence type="ECO:0000256" key="9">
    <source>
        <dbReference type="ARBA" id="ARBA00022777"/>
    </source>
</evidence>
<name>A0A832WN19_9EURY</name>
<protein>
    <recommendedName>
        <fullName evidence="5 12">Adenylate kinase</fullName>
        <shortName evidence="12">AK</shortName>
        <ecNumber evidence="4 12">2.7.4.3</ecNumber>
    </recommendedName>
    <alternativeName>
        <fullName evidence="11 12">ATP-AMP transphosphorylase</fullName>
    </alternativeName>
</protein>
<dbReference type="Proteomes" id="UP000619545">
    <property type="component" value="Unassembled WGS sequence"/>
</dbReference>
<dbReference type="HAMAP" id="MF_00234">
    <property type="entry name" value="Adenylate_kinase_AdkA"/>
    <property type="match status" value="1"/>
</dbReference>
<evidence type="ECO:0000256" key="4">
    <source>
        <dbReference type="ARBA" id="ARBA00012955"/>
    </source>
</evidence>
<dbReference type="Pfam" id="PF13207">
    <property type="entry name" value="AAA_17"/>
    <property type="match status" value="1"/>
</dbReference>
<organism evidence="13 14">
    <name type="scientific">Methanopyrus kandleri</name>
    <dbReference type="NCBI Taxonomy" id="2320"/>
    <lineage>
        <taxon>Archaea</taxon>
        <taxon>Methanobacteriati</taxon>
        <taxon>Methanobacteriota</taxon>
        <taxon>Methanomada group</taxon>
        <taxon>Methanopyri</taxon>
        <taxon>Methanopyrales</taxon>
        <taxon>Methanopyraceae</taxon>
        <taxon>Methanopyrus</taxon>
    </lineage>
</organism>
<dbReference type="NCBIfam" id="NF003122">
    <property type="entry name" value="PRK04040.1"/>
    <property type="match status" value="1"/>
</dbReference>
<comment type="subcellular location">
    <subcellularLocation>
        <location evidence="2 12">Cytoplasm</location>
    </subcellularLocation>
</comment>
<dbReference type="EMBL" id="DUJS01000004">
    <property type="protein sequence ID" value="HII70837.1"/>
    <property type="molecule type" value="Genomic_DNA"/>
</dbReference>
<keyword evidence="7 12" id="KW-0808">Transferase</keyword>
<sequence length="191" mass="21692">MGYVIVATGVPGVGATTVTTEAVKELEGYEHVNYGDVMLEIAKEEGLVEHRDEIRKLPAEKQREIQRLAARRIAKMAEEKEGIIVDTHCTIKTPAGYLPGLPIWVLEELQPDVIVLIEADPDEIMMRRVKDSEERQRDYDRAHEIEEHQKMNRMAAMAYAALTGATVKIIENHDDRLEEAVREFVETVRSL</sequence>
<proteinExistence type="inferred from homology"/>
<evidence type="ECO:0000256" key="7">
    <source>
        <dbReference type="ARBA" id="ARBA00022679"/>
    </source>
</evidence>
<dbReference type="SMR" id="A0A832WN19"/>
<evidence type="ECO:0000313" key="14">
    <source>
        <dbReference type="Proteomes" id="UP000619545"/>
    </source>
</evidence>
<feature type="binding site" evidence="12">
    <location>
        <begin position="9"/>
        <end position="17"/>
    </location>
    <ligand>
        <name>ATP</name>
        <dbReference type="ChEBI" id="CHEBI:30616"/>
    </ligand>
</feature>
<accession>A0A832WN19</accession>
<evidence type="ECO:0000256" key="6">
    <source>
        <dbReference type="ARBA" id="ARBA00022490"/>
    </source>
</evidence>
<evidence type="ECO:0000256" key="12">
    <source>
        <dbReference type="HAMAP-Rule" id="MF_00234"/>
    </source>
</evidence>
<evidence type="ECO:0000256" key="2">
    <source>
        <dbReference type="ARBA" id="ARBA00004496"/>
    </source>
</evidence>
<keyword evidence="10 12" id="KW-0067">ATP-binding</keyword>
<dbReference type="InterPro" id="IPR023477">
    <property type="entry name" value="Adenylate_kinase_AdkA"/>
</dbReference>
<keyword evidence="6 12" id="KW-0963">Cytoplasm</keyword>
<evidence type="ECO:0000256" key="5">
    <source>
        <dbReference type="ARBA" id="ARBA00019926"/>
    </source>
</evidence>
<gene>
    <name evidence="12" type="primary">adkA</name>
    <name evidence="13" type="ORF">HA336_06370</name>
</gene>
<dbReference type="OMA" id="YAMHSNA"/>
<dbReference type="GO" id="GO:0004017">
    <property type="term" value="F:AMP kinase activity"/>
    <property type="evidence" value="ECO:0007669"/>
    <property type="project" value="UniProtKB-UniRule"/>
</dbReference>
<dbReference type="EC" id="2.7.4.3" evidence="4 12"/>
<dbReference type="SUPFAM" id="SSF52540">
    <property type="entry name" value="P-loop containing nucleoside triphosphate hydrolases"/>
    <property type="match status" value="1"/>
</dbReference>
<dbReference type="GO" id="GO:0005737">
    <property type="term" value="C:cytoplasm"/>
    <property type="evidence" value="ECO:0007669"/>
    <property type="project" value="UniProtKB-SubCell"/>
</dbReference>
<dbReference type="Gene3D" id="3.40.50.300">
    <property type="entry name" value="P-loop containing nucleotide triphosphate hydrolases"/>
    <property type="match status" value="1"/>
</dbReference>
<dbReference type="GO" id="GO:0005524">
    <property type="term" value="F:ATP binding"/>
    <property type="evidence" value="ECO:0007669"/>
    <property type="project" value="UniProtKB-UniRule"/>
</dbReference>
<dbReference type="AlphaFoldDB" id="A0A832WN19"/>
<dbReference type="GeneID" id="1477328"/>
<evidence type="ECO:0000256" key="1">
    <source>
        <dbReference type="ARBA" id="ARBA00000582"/>
    </source>
</evidence>
<reference evidence="13" key="1">
    <citation type="journal article" date="2020" name="bioRxiv">
        <title>A rank-normalized archaeal taxonomy based on genome phylogeny resolves widespread incomplete and uneven classifications.</title>
        <authorList>
            <person name="Rinke C."/>
            <person name="Chuvochina M."/>
            <person name="Mussig A.J."/>
            <person name="Chaumeil P.-A."/>
            <person name="Waite D.W."/>
            <person name="Whitman W.B."/>
            <person name="Parks D.H."/>
            <person name="Hugenholtz P."/>
        </authorList>
    </citation>
    <scope>NUCLEOTIDE SEQUENCE</scope>
    <source>
        <strain evidence="13">UBA8853</strain>
    </source>
</reference>
<comment type="caution">
    <text evidence="13">The sequence shown here is derived from an EMBL/GenBank/DDBJ whole genome shotgun (WGS) entry which is preliminary data.</text>
</comment>
<evidence type="ECO:0000256" key="3">
    <source>
        <dbReference type="ARBA" id="ARBA00007088"/>
    </source>
</evidence>
<evidence type="ECO:0000256" key="10">
    <source>
        <dbReference type="ARBA" id="ARBA00022840"/>
    </source>
</evidence>
<dbReference type="InterPro" id="IPR027417">
    <property type="entry name" value="P-loop_NTPase"/>
</dbReference>
<dbReference type="RefSeq" id="WP_011018397.1">
    <property type="nucleotide sequence ID" value="NZ_DUJS01000004.1"/>
</dbReference>
<evidence type="ECO:0000256" key="8">
    <source>
        <dbReference type="ARBA" id="ARBA00022741"/>
    </source>
</evidence>